<feature type="region of interest" description="Disordered" evidence="3">
    <location>
        <begin position="1963"/>
        <end position="1993"/>
    </location>
</feature>
<feature type="compositionally biased region" description="Polar residues" evidence="3">
    <location>
        <begin position="1603"/>
        <end position="1618"/>
    </location>
</feature>
<evidence type="ECO:0000313" key="6">
    <source>
        <dbReference type="Proteomes" id="UP000255414"/>
    </source>
</evidence>
<dbReference type="InterPro" id="IPR035979">
    <property type="entry name" value="RBD_domain_sf"/>
</dbReference>
<dbReference type="GO" id="GO:0003723">
    <property type="term" value="F:RNA binding"/>
    <property type="evidence" value="ECO:0007669"/>
    <property type="project" value="UniProtKB-UniRule"/>
</dbReference>
<dbReference type="PROSITE" id="PS50102">
    <property type="entry name" value="RRM"/>
    <property type="match status" value="2"/>
</dbReference>
<evidence type="ECO:0000259" key="4">
    <source>
        <dbReference type="PROSITE" id="PS50102"/>
    </source>
</evidence>
<organism evidence="5 6">
    <name type="scientific">Leishmania infantum</name>
    <dbReference type="NCBI Taxonomy" id="5671"/>
    <lineage>
        <taxon>Eukaryota</taxon>
        <taxon>Discoba</taxon>
        <taxon>Euglenozoa</taxon>
        <taxon>Kinetoplastea</taxon>
        <taxon>Metakinetoplastina</taxon>
        <taxon>Trypanosomatida</taxon>
        <taxon>Trypanosomatidae</taxon>
        <taxon>Leishmaniinae</taxon>
        <taxon>Leishmania</taxon>
    </lineage>
</organism>
<feature type="region of interest" description="Disordered" evidence="3">
    <location>
        <begin position="21"/>
        <end position="92"/>
    </location>
</feature>
<dbReference type="SMART" id="SM00360">
    <property type="entry name" value="RRM"/>
    <property type="match status" value="2"/>
</dbReference>
<feature type="compositionally biased region" description="Low complexity" evidence="3">
    <location>
        <begin position="1963"/>
        <end position="1973"/>
    </location>
</feature>
<feature type="compositionally biased region" description="Polar residues" evidence="3">
    <location>
        <begin position="1214"/>
        <end position="1228"/>
    </location>
</feature>
<feature type="domain" description="RRM" evidence="4">
    <location>
        <begin position="726"/>
        <end position="809"/>
    </location>
</feature>
<feature type="compositionally biased region" description="Polar residues" evidence="3">
    <location>
        <begin position="821"/>
        <end position="837"/>
    </location>
</feature>
<sequence>MPNTCSKGQLLDVSCAMRATDDSDMAAPGDGADGADRHALGSPGDGVGGAGPQPHPLRRQFGLEGCTDAFSSDEGDASATPEAAGGAPLSGEVDVCSSSLSATARHQNLLNHVLLGGDSEFTLTGGPTIHSAPSPAQELMASGPAVAATATHLPVSSAPSRSFSSQGKPLSAILVPASRSDDSAAAARCYIDPFAAAVVGSGSTSRSSSVGIGRPCTSTGMEGLYGDHYVHSLLRSRSGRSGGSSGFFGGADDVEDDEDGSAALQAAVDAAVRFDDLASEDDTVSGGGERRRLLRAGPTALSHLLAVASDTEDGAFTCAHRTKADFSSPFGTPGGLGDGESERHQPHSPQTPGMQQCGRRGDRRTDGRPQMPNRAAIGATATPSSAPYFASSGSAIVSPLQSMQPLASPAAAAPNPATTIVTSAHPGYAAAQAQQPPQQPLYPYIVTSAGTVAKPSAPACSLTSPQQSSIPVPPSRNGARQLQLQQQQLRDHHHQCSSSLHPSPHGRKASPVAVPHTFPAGTAAMPKLGDVDSFRYVSPPQASIAATHHHSVSGASIGGSTAAQNSTDISFAVQLGTAGSGTGTGIGGQTPSNSLLSSPSVQPFYLYQVPQATVAMEPPPPQQPPPPGSANVLLYSPPQAYVGSGQVVAAHLHPAPPTTAAATAVLGDSSRARSTSTPSGSYQRPAVTQQQQPQVNGGYTLMPSAAAAAATAAATTPSEESGRASRNLYFRNLPHSWNTSMLRELCSRYGAVLSAKVAHHSTTNESLGYGFVLFEHKQSAVTCMAMLNQAHVHAEGEESRTLLVRMAHATAAPGFQEEGASDSTASSLRQPTELTPPSGSVSRAGAAGGRLPQWILQQQQQQTTTSGLRSPRTPLSGSASMMLLSPGSAPQFYSRELSGASVADAHRGQAPPHSIGDSIRTNANASSNTSCAGGDSLRCTSPVGGAGNNSCVAVSRTSMPPSFSETFNFMSPKGAAKALAPPLRGLYRVPSTNTTSSLLSPHQPHQLQQQQQQEGSLSYSSASASRSATAGATATATAMAAAATQRAGCNFCSPLSLSPNDTASLLLLSPSAPHPTVQLPQSLHAPCASVSGKASSAKPASATTSTRNVYITNLPLTWNTTKLRELCGRYGEIVSASVAHHPETNGSRGYGFVLFAEERDAAACVMALHHCRVPASPHVLRCRFAKDKATPPIAYALLSPSQQPGRDSVGSGSGSPLPTATVGGSPTAATSKTMVPMIAMGGDADVFESSLASNGTGNSTRVSTKGAVQDAVCMPIDVFCTLQQRVHAQCVQYLTQKHQLQRKGTEDNSEPTSAVVTAEVQSEELENMMRSCVVYGAHVPTQGYGCVRPMDCRKASFRRAVARSPTAAVVEDAEQLLSGPPAEPSTPASSGLRSVGSALSTERGDPSGEVLEAADTAAPVTLPGTAVCTHAIAVGCAQPASPTLAGTTTMPAAPSTRRSMSDEPSCAPPRGVGMPDAESASRVATPEAMASPAAPLELWYTCTLFTTQLAAEAFVRAAAEASLGSGATINAGRGDFGTSSGIVVDASTVQLSSNGKDSLADTTLPSPSPSFDKTAKIQQTRFGLRDQVMVLSSAPLTLPAAPLSTSSANDMAANSTRLHPTEEPNSQHRPTATPPQQQYQWHHLRPSHQLPPPTPLHAQTRDGSAAASATQPRGSSLCSATGIAAAAAHPSASTAEPAPELSQPPHLQQQRLLCFPSSAETFLCSPPSHAAHYTYPRVALTSPADGATLTSPTPLMMVMGGDGDGSSSTSSTAAPLTFPKDLVTSVSAGAAGRYPSATVAECAYLLGSPASTSSVSLSTGTHILSGSTPPPLGVALNFPSASSTHSTLFSAAGAGSPSGHPASAVHAAPAAFAAAPSHMAATRAWSVATSGAAAAMSNVLSAPPPVSSGPSSSLSTEQAPPPPPHISYPLGSTIYAVPEAAALTAPATGGPPVLFSAAPISDAASPATPASSAQVSCTTPNATSQRSAQPLHP</sequence>
<dbReference type="Pfam" id="PF00076">
    <property type="entry name" value="RRM_1"/>
    <property type="match status" value="2"/>
</dbReference>
<feature type="region of interest" description="Disordered" evidence="3">
    <location>
        <begin position="238"/>
        <end position="258"/>
    </location>
</feature>
<gene>
    <name evidence="5" type="ORF">LINF_060013400</name>
</gene>
<feature type="domain" description="RRM" evidence="4">
    <location>
        <begin position="1107"/>
        <end position="1187"/>
    </location>
</feature>
<dbReference type="Proteomes" id="UP000255414">
    <property type="component" value="Chromosome 6"/>
</dbReference>
<feature type="compositionally biased region" description="Polar residues" evidence="3">
    <location>
        <begin position="1667"/>
        <end position="1676"/>
    </location>
</feature>
<feature type="compositionally biased region" description="Polar residues" evidence="3">
    <location>
        <begin position="1627"/>
        <end position="1640"/>
    </location>
</feature>
<dbReference type="PANTHER" id="PTHR48025:SF1">
    <property type="entry name" value="RRM DOMAIN-CONTAINING PROTEIN"/>
    <property type="match status" value="1"/>
</dbReference>
<feature type="region of interest" description="Disordered" evidence="3">
    <location>
        <begin position="1602"/>
        <end position="1676"/>
    </location>
</feature>
<feature type="region of interest" description="Disordered" evidence="3">
    <location>
        <begin position="324"/>
        <end position="385"/>
    </location>
</feature>
<dbReference type="InterPro" id="IPR012677">
    <property type="entry name" value="Nucleotide-bd_a/b_plait_sf"/>
</dbReference>
<protein>
    <submittedName>
        <fullName evidence="5">RNA-binding_protein-like_protein</fullName>
    </submittedName>
</protein>
<feature type="region of interest" description="Disordered" evidence="3">
    <location>
        <begin position="991"/>
        <end position="1022"/>
    </location>
</feature>
<feature type="region of interest" description="Disordered" evidence="3">
    <location>
        <begin position="666"/>
        <end position="698"/>
    </location>
</feature>
<feature type="region of interest" description="Disordered" evidence="3">
    <location>
        <begin position="1553"/>
        <end position="1573"/>
    </location>
</feature>
<reference evidence="5" key="1">
    <citation type="submission" date="2020-06" db="EMBL/GenBank/DDBJ databases">
        <authorList>
            <person name="Gonzalez-de la Fuente S."/>
            <person name="Peiro-Pastor R."/>
            <person name="Rastrojo A."/>
            <person name="Moreno J."/>
            <person name="Carrasco-Ramiro F."/>
            <person name="Requena JM."/>
            <person name="Aguado B."/>
        </authorList>
    </citation>
    <scope>NUCLEOTIDE SEQUENCE</scope>
</reference>
<feature type="region of interest" description="Disordered" evidence="3">
    <location>
        <begin position="455"/>
        <end position="510"/>
    </location>
</feature>
<dbReference type="PANTHER" id="PTHR48025">
    <property type="entry name" value="OS02G0815200 PROTEIN"/>
    <property type="match status" value="1"/>
</dbReference>
<feature type="region of interest" description="Disordered" evidence="3">
    <location>
        <begin position="1902"/>
        <end position="1927"/>
    </location>
</feature>
<feature type="region of interest" description="Disordered" evidence="3">
    <location>
        <begin position="813"/>
        <end position="846"/>
    </location>
</feature>
<dbReference type="EMBL" id="LR812939">
    <property type="protein sequence ID" value="CAC9446325.1"/>
    <property type="molecule type" value="Genomic_DNA"/>
</dbReference>
<feature type="region of interest" description="Disordered" evidence="3">
    <location>
        <begin position="858"/>
        <end position="879"/>
    </location>
</feature>
<feature type="region of interest" description="Disordered" evidence="3">
    <location>
        <begin position="1199"/>
        <end position="1228"/>
    </location>
</feature>
<evidence type="ECO:0000256" key="1">
    <source>
        <dbReference type="ARBA" id="ARBA00022884"/>
    </source>
</evidence>
<feature type="compositionally biased region" description="Polar residues" evidence="3">
    <location>
        <begin position="672"/>
        <end position="688"/>
    </location>
</feature>
<feature type="compositionally biased region" description="Polar residues" evidence="3">
    <location>
        <begin position="1974"/>
        <end position="1993"/>
    </location>
</feature>
<feature type="region of interest" description="Disordered" evidence="3">
    <location>
        <begin position="1373"/>
        <end position="1407"/>
    </location>
</feature>
<keyword evidence="1 2" id="KW-0694">RNA-binding</keyword>
<dbReference type="InterPro" id="IPR050502">
    <property type="entry name" value="Euk_RNA-bind_prot"/>
</dbReference>
<accession>A0A6L0WI57</accession>
<feature type="region of interest" description="Disordered" evidence="3">
    <location>
        <begin position="1443"/>
        <end position="1486"/>
    </location>
</feature>
<dbReference type="SUPFAM" id="SSF54928">
    <property type="entry name" value="RNA-binding domain, RBD"/>
    <property type="match status" value="2"/>
</dbReference>
<dbReference type="InterPro" id="IPR000504">
    <property type="entry name" value="RRM_dom"/>
</dbReference>
<dbReference type="Gene3D" id="3.30.70.330">
    <property type="match status" value="2"/>
</dbReference>
<evidence type="ECO:0000313" key="5">
    <source>
        <dbReference type="EMBL" id="CAC9446325.1"/>
    </source>
</evidence>
<evidence type="ECO:0000256" key="2">
    <source>
        <dbReference type="PROSITE-ProRule" id="PRU00176"/>
    </source>
</evidence>
<evidence type="ECO:0000256" key="3">
    <source>
        <dbReference type="SAM" id="MobiDB-lite"/>
    </source>
</evidence>
<feature type="region of interest" description="Disordered" evidence="3">
    <location>
        <begin position="1688"/>
        <end position="1707"/>
    </location>
</feature>
<feature type="compositionally biased region" description="Low complexity" evidence="3">
    <location>
        <begin position="1688"/>
        <end position="1699"/>
    </location>
</feature>
<feature type="compositionally biased region" description="Polar residues" evidence="3">
    <location>
        <begin position="1386"/>
        <end position="1400"/>
    </location>
</feature>
<name>A0A6L0WI57_LEIIN</name>
<feature type="compositionally biased region" description="Gly residues" evidence="3">
    <location>
        <begin position="240"/>
        <end position="249"/>
    </location>
</feature>
<proteinExistence type="predicted"/>